<feature type="domain" description="Glycoside hydrolase family 42 N-terminal" evidence="4">
    <location>
        <begin position="65"/>
        <end position="232"/>
    </location>
</feature>
<feature type="chain" id="PRO_5012815927" evidence="3">
    <location>
        <begin position="23"/>
        <end position="542"/>
    </location>
</feature>
<dbReference type="OrthoDB" id="9800974at2"/>
<keyword evidence="7" id="KW-1185">Reference proteome</keyword>
<sequence>MLYIRTLFTTLALLLVTSFVNADNTKAPYLAKKDAVSQLIVNDKPFLILGGELGNSSASSIDDLKSIFPKLQKMGLNTVLVPAYWELIEKEEGKYDYTLTDEAINLARKHNLKIVFLWFGSWKNSMSCYAPLWIKENSRKYPRAVTKSGKPLEMMSAFSESNLNVDKRAFSHFLNHLAEYDKEDQTVIMIQVENEIGMLEDAREYGKVADQKFASDVPARFIDYLKKNKNTLQPSLLKRWKDNGFKTKGSWTEIFGEGLETDELFMAYAYAEYVQQVAKAGKEKYNIPMYLNAALNSRGRKPGAYPSAGPLAHLLDIWRFAAPAIDILAPDIYDPGFPDWIKQYQTNGNPLFIPEIRLEEADAARAFYAFGEHDAMGFSPFSIEDVPNPESYPLTKSYSILHQLNSLLIEKQGLGKTNGVIFDNVNKERIIERNNYRFIFRHDFTLGWSPQAKDGSIWPETGALIIELSPTEYIVAGTGVVLSFESIAGNKKAGIGYIDQIKITDGKIVPVKRLNGDQSHQGRHLRIPVGEWDIQYVKLYEY</sequence>
<reference evidence="6 7" key="1">
    <citation type="submission" date="2016-11" db="EMBL/GenBank/DDBJ databases">
        <authorList>
            <person name="Jaros S."/>
            <person name="Januszkiewicz K."/>
            <person name="Wedrychowicz H."/>
        </authorList>
    </citation>
    <scope>NUCLEOTIDE SEQUENCE [LARGE SCALE GENOMIC DNA]</scope>
    <source>
        <strain evidence="6 7">DSM 26991</strain>
    </source>
</reference>
<dbReference type="SUPFAM" id="SSF51445">
    <property type="entry name" value="(Trans)glycosidases"/>
    <property type="match status" value="1"/>
</dbReference>
<dbReference type="Gene3D" id="2.60.220.20">
    <property type="entry name" value="putative beta-Galactosidase from caulobacter crescentus"/>
    <property type="match status" value="1"/>
</dbReference>
<dbReference type="EMBL" id="FQTV01000020">
    <property type="protein sequence ID" value="SHG01731.1"/>
    <property type="molecule type" value="Genomic_DNA"/>
</dbReference>
<dbReference type="InterPro" id="IPR003476">
    <property type="entry name" value="Glyco_hydro_42"/>
</dbReference>
<dbReference type="AlphaFoldDB" id="A0A1M5GDZ8"/>
<feature type="signal peptide" evidence="3">
    <location>
        <begin position="1"/>
        <end position="22"/>
    </location>
</feature>
<keyword evidence="3" id="KW-0732">Signal</keyword>
<accession>A0A1M5GDZ8</accession>
<dbReference type="InterPro" id="IPR013529">
    <property type="entry name" value="Glyco_hydro_42_N"/>
</dbReference>
<dbReference type="PANTHER" id="PTHR36447">
    <property type="entry name" value="BETA-GALACTOSIDASE GANA"/>
    <property type="match status" value="1"/>
</dbReference>
<name>A0A1M5GDZ8_9BACE</name>
<dbReference type="PANTHER" id="PTHR36447:SF1">
    <property type="entry name" value="BETA-GALACTOSIDASE GANA"/>
    <property type="match status" value="1"/>
</dbReference>
<evidence type="ECO:0000259" key="4">
    <source>
        <dbReference type="Pfam" id="PF02449"/>
    </source>
</evidence>
<evidence type="ECO:0000256" key="1">
    <source>
        <dbReference type="ARBA" id="ARBA00022801"/>
    </source>
</evidence>
<dbReference type="GO" id="GO:0009341">
    <property type="term" value="C:beta-galactosidase complex"/>
    <property type="evidence" value="ECO:0007669"/>
    <property type="project" value="InterPro"/>
</dbReference>
<dbReference type="Pfam" id="PF02449">
    <property type="entry name" value="Glyco_hydro_42"/>
    <property type="match status" value="1"/>
</dbReference>
<evidence type="ECO:0000259" key="5">
    <source>
        <dbReference type="Pfam" id="PF18120"/>
    </source>
</evidence>
<evidence type="ECO:0000256" key="2">
    <source>
        <dbReference type="ARBA" id="ARBA00023295"/>
    </source>
</evidence>
<protein>
    <submittedName>
        <fullName evidence="6">Beta-galactosidase GanA</fullName>
    </submittedName>
</protein>
<evidence type="ECO:0000256" key="3">
    <source>
        <dbReference type="SAM" id="SignalP"/>
    </source>
</evidence>
<evidence type="ECO:0000313" key="6">
    <source>
        <dbReference type="EMBL" id="SHG01731.1"/>
    </source>
</evidence>
<dbReference type="InterPro" id="IPR017853">
    <property type="entry name" value="GH"/>
</dbReference>
<organism evidence="6 7">
    <name type="scientific">Bacteroides luti</name>
    <dbReference type="NCBI Taxonomy" id="1297750"/>
    <lineage>
        <taxon>Bacteria</taxon>
        <taxon>Pseudomonadati</taxon>
        <taxon>Bacteroidota</taxon>
        <taxon>Bacteroidia</taxon>
        <taxon>Bacteroidales</taxon>
        <taxon>Bacteroidaceae</taxon>
        <taxon>Bacteroides</taxon>
    </lineage>
</organism>
<dbReference type="RefSeq" id="WP_073403806.1">
    <property type="nucleotide sequence ID" value="NZ_FQTV01000020.1"/>
</dbReference>
<dbReference type="GO" id="GO:0005975">
    <property type="term" value="P:carbohydrate metabolic process"/>
    <property type="evidence" value="ECO:0007669"/>
    <property type="project" value="InterPro"/>
</dbReference>
<dbReference type="Gene3D" id="3.20.20.80">
    <property type="entry name" value="Glycosidases"/>
    <property type="match status" value="1"/>
</dbReference>
<keyword evidence="1" id="KW-0378">Hydrolase</keyword>
<dbReference type="GO" id="GO:0004565">
    <property type="term" value="F:beta-galactosidase activity"/>
    <property type="evidence" value="ECO:0007669"/>
    <property type="project" value="InterPro"/>
</dbReference>
<proteinExistence type="predicted"/>
<dbReference type="Proteomes" id="UP000184509">
    <property type="component" value="Unassembled WGS sequence"/>
</dbReference>
<dbReference type="InterPro" id="IPR040719">
    <property type="entry name" value="DUF5597"/>
</dbReference>
<dbReference type="FunFam" id="3.20.20.80:FF:000135">
    <property type="entry name" value="Beta-galactosidase, putative, bgl35A"/>
    <property type="match status" value="1"/>
</dbReference>
<feature type="domain" description="DUF5597" evidence="5">
    <location>
        <begin position="394"/>
        <end position="526"/>
    </location>
</feature>
<keyword evidence="2" id="KW-0326">Glycosidase</keyword>
<evidence type="ECO:0000313" key="7">
    <source>
        <dbReference type="Proteomes" id="UP000184509"/>
    </source>
</evidence>
<dbReference type="Pfam" id="PF18120">
    <property type="entry name" value="DUF5597"/>
    <property type="match status" value="1"/>
</dbReference>
<gene>
    <name evidence="6" type="ORF">SAMN05444405_12029</name>
</gene>
<dbReference type="STRING" id="1297750.SAMN05444405_12029"/>